<evidence type="ECO:0000313" key="7">
    <source>
        <dbReference type="Proteomes" id="UP000283442"/>
    </source>
</evidence>
<dbReference type="AlphaFoldDB" id="A0A414NWQ9"/>
<evidence type="ECO:0000256" key="4">
    <source>
        <dbReference type="ARBA" id="ARBA00023163"/>
    </source>
</evidence>
<dbReference type="GO" id="GO:0003700">
    <property type="term" value="F:DNA-binding transcription factor activity"/>
    <property type="evidence" value="ECO:0007669"/>
    <property type="project" value="InterPro"/>
</dbReference>
<dbReference type="OrthoDB" id="9773308at2"/>
<evidence type="ECO:0000256" key="2">
    <source>
        <dbReference type="ARBA" id="ARBA00023015"/>
    </source>
</evidence>
<keyword evidence="4" id="KW-0804">Transcription</keyword>
<dbReference type="PROSITE" id="PS50937">
    <property type="entry name" value="HTH_MERR_2"/>
    <property type="match status" value="1"/>
</dbReference>
<gene>
    <name evidence="6" type="ORF">DW674_07465</name>
</gene>
<dbReference type="Pfam" id="PF13411">
    <property type="entry name" value="MerR_1"/>
    <property type="match status" value="1"/>
</dbReference>
<keyword evidence="3" id="KW-0238">DNA-binding</keyword>
<dbReference type="Gene3D" id="1.10.1660.10">
    <property type="match status" value="1"/>
</dbReference>
<evidence type="ECO:0000256" key="3">
    <source>
        <dbReference type="ARBA" id="ARBA00023125"/>
    </source>
</evidence>
<evidence type="ECO:0000313" key="6">
    <source>
        <dbReference type="EMBL" id="RHF51589.1"/>
    </source>
</evidence>
<reference evidence="6 7" key="1">
    <citation type="submission" date="2018-08" db="EMBL/GenBank/DDBJ databases">
        <title>A genome reference for cultivated species of the human gut microbiota.</title>
        <authorList>
            <person name="Zou Y."/>
            <person name="Xue W."/>
            <person name="Luo G."/>
        </authorList>
    </citation>
    <scope>NUCLEOTIDE SEQUENCE [LARGE SCALE GENOMIC DNA]</scope>
    <source>
        <strain evidence="6 7">AM25-21AC</strain>
    </source>
</reference>
<dbReference type="PANTHER" id="PTHR30204:SF69">
    <property type="entry name" value="MERR-FAMILY TRANSCRIPTIONAL REGULATOR"/>
    <property type="match status" value="1"/>
</dbReference>
<evidence type="ECO:0000256" key="1">
    <source>
        <dbReference type="ARBA" id="ARBA00022491"/>
    </source>
</evidence>
<dbReference type="PANTHER" id="PTHR30204">
    <property type="entry name" value="REDOX-CYCLING DRUG-SENSING TRANSCRIPTIONAL ACTIVATOR SOXR"/>
    <property type="match status" value="1"/>
</dbReference>
<proteinExistence type="predicted"/>
<organism evidence="6 7">
    <name type="scientific">Mitsuokella multacida</name>
    <dbReference type="NCBI Taxonomy" id="52226"/>
    <lineage>
        <taxon>Bacteria</taxon>
        <taxon>Bacillati</taxon>
        <taxon>Bacillota</taxon>
        <taxon>Negativicutes</taxon>
        <taxon>Selenomonadales</taxon>
        <taxon>Selenomonadaceae</taxon>
        <taxon>Mitsuokella</taxon>
    </lineage>
</organism>
<dbReference type="RefSeq" id="WP_118176203.1">
    <property type="nucleotide sequence ID" value="NZ_JAQEAO010000036.1"/>
</dbReference>
<dbReference type="SUPFAM" id="SSF46955">
    <property type="entry name" value="Putative DNA-binding domain"/>
    <property type="match status" value="1"/>
</dbReference>
<dbReference type="InterPro" id="IPR000551">
    <property type="entry name" value="MerR-type_HTH_dom"/>
</dbReference>
<name>A0A414NWQ9_9FIRM</name>
<dbReference type="GO" id="GO:0003677">
    <property type="term" value="F:DNA binding"/>
    <property type="evidence" value="ECO:0007669"/>
    <property type="project" value="UniProtKB-KW"/>
</dbReference>
<dbReference type="InterPro" id="IPR047057">
    <property type="entry name" value="MerR_fam"/>
</dbReference>
<dbReference type="InterPro" id="IPR009061">
    <property type="entry name" value="DNA-bd_dom_put_sf"/>
</dbReference>
<accession>A0A414NWQ9</accession>
<protein>
    <submittedName>
        <fullName evidence="6">MerR family transcriptional regulator</fullName>
    </submittedName>
</protein>
<dbReference type="EMBL" id="QRHE01000006">
    <property type="protein sequence ID" value="RHF51589.1"/>
    <property type="molecule type" value="Genomic_DNA"/>
</dbReference>
<dbReference type="SMART" id="SM00422">
    <property type="entry name" value="HTH_MERR"/>
    <property type="match status" value="1"/>
</dbReference>
<comment type="caution">
    <text evidence="6">The sequence shown here is derived from an EMBL/GenBank/DDBJ whole genome shotgun (WGS) entry which is preliminary data.</text>
</comment>
<feature type="domain" description="HTH merR-type" evidence="5">
    <location>
        <begin position="5"/>
        <end position="75"/>
    </location>
</feature>
<dbReference type="Proteomes" id="UP000283442">
    <property type="component" value="Unassembled WGS sequence"/>
</dbReference>
<keyword evidence="1" id="KW-0678">Repressor</keyword>
<evidence type="ECO:0000259" key="5">
    <source>
        <dbReference type="PROSITE" id="PS50937"/>
    </source>
</evidence>
<keyword evidence="2" id="KW-0805">Transcription regulation</keyword>
<sequence>MKNNRLSIGQMAELNHTTLATLRLYDENGLLKPVNVAPTNGYRIYDVLQSTAFHIIQYNKELNLSLKEIKEVLDRSDFDFLSATYQRKLVDLDKELEEILWKKTEIEKILLWMDYFRHLPPAGTFTMEYIPKSYVYAEPAARDYFQEDFGSVVYDLSHMEGALRQKGARGIYPYDAFLSMKLDDFEAGHYRTEQLGVNLPKEEAAKLHAEVWPSNMSACVYLDDFTQAADYLDQLRAYCEKQHCTPTGDVTCQIIGVIDKQDFRKTSEILRLQVPVKVGENPHH</sequence>